<evidence type="ECO:0000259" key="2">
    <source>
        <dbReference type="Pfam" id="PF00472"/>
    </source>
</evidence>
<dbReference type="SUPFAM" id="SSF110916">
    <property type="entry name" value="Peptidyl-tRNA hydrolase domain-like"/>
    <property type="match status" value="1"/>
</dbReference>
<evidence type="ECO:0000256" key="1">
    <source>
        <dbReference type="SAM" id="MobiDB-lite"/>
    </source>
</evidence>
<dbReference type="GO" id="GO:0016150">
    <property type="term" value="F:translation release factor activity, codon nonspecific"/>
    <property type="evidence" value="ECO:0007669"/>
    <property type="project" value="TreeGrafter"/>
</dbReference>
<dbReference type="RefSeq" id="XP_003681522.1">
    <property type="nucleotide sequence ID" value="XM_003681474.1"/>
</dbReference>
<dbReference type="Proteomes" id="UP000005627">
    <property type="component" value="Chromosome 5"/>
</dbReference>
<dbReference type="GO" id="GO:0070126">
    <property type="term" value="P:mitochondrial translational termination"/>
    <property type="evidence" value="ECO:0007669"/>
    <property type="project" value="TreeGrafter"/>
</dbReference>
<dbReference type="KEGG" id="tdl:TDEL_0E00680"/>
<proteinExistence type="predicted"/>
<dbReference type="PANTHER" id="PTHR11075">
    <property type="entry name" value="PEPTIDE CHAIN RELEASE FACTOR"/>
    <property type="match status" value="1"/>
</dbReference>
<organism evidence="3 4">
    <name type="scientific">Torulaspora delbrueckii</name>
    <name type="common">Yeast</name>
    <name type="synonym">Candida colliculosa</name>
    <dbReference type="NCBI Taxonomy" id="4950"/>
    <lineage>
        <taxon>Eukaryota</taxon>
        <taxon>Fungi</taxon>
        <taxon>Dikarya</taxon>
        <taxon>Ascomycota</taxon>
        <taxon>Saccharomycotina</taxon>
        <taxon>Saccharomycetes</taxon>
        <taxon>Saccharomycetales</taxon>
        <taxon>Saccharomycetaceae</taxon>
        <taxon>Torulaspora</taxon>
    </lineage>
</organism>
<evidence type="ECO:0000313" key="4">
    <source>
        <dbReference type="Proteomes" id="UP000005627"/>
    </source>
</evidence>
<dbReference type="Gene3D" id="3.30.160.20">
    <property type="match status" value="1"/>
</dbReference>
<dbReference type="GeneID" id="11503712"/>
<name>G8ZUL7_TORDE</name>
<accession>G8ZUL7</accession>
<feature type="domain" description="Prokaryotic-type class I peptide chain release factors" evidence="2">
    <location>
        <begin position="34"/>
        <end position="158"/>
    </location>
</feature>
<evidence type="ECO:0000313" key="3">
    <source>
        <dbReference type="EMBL" id="CCE92311.1"/>
    </source>
</evidence>
<dbReference type="OrthoDB" id="270639at2759"/>
<feature type="region of interest" description="Disordered" evidence="1">
    <location>
        <begin position="148"/>
        <end position="167"/>
    </location>
</feature>
<reference evidence="3 4" key="1">
    <citation type="journal article" date="2011" name="Proc. Natl. Acad. Sci. U.S.A.">
        <title>Evolutionary erosion of yeast sex chromosomes by mating-type switching accidents.</title>
        <authorList>
            <person name="Gordon J.L."/>
            <person name="Armisen D."/>
            <person name="Proux-Wera E."/>
            <person name="Oheigeartaigh S.S."/>
            <person name="Byrne K.P."/>
            <person name="Wolfe K.H."/>
        </authorList>
    </citation>
    <scope>NUCLEOTIDE SEQUENCE [LARGE SCALE GENOMIC DNA]</scope>
    <source>
        <strain evidence="4">ATCC 10662 / CBS 1146 / NBRC 0425 / NCYC 2629 / NRRL Y-866</strain>
    </source>
</reference>
<dbReference type="InParanoid" id="G8ZUL7"/>
<sequence>MVWGLRGLSSGPLQSLAEKWVRSLSASSLPLRLFTIRFDRSSGPGGQKVNKTNSKCTLVLYHFSLCSWIPEEVRRQLKEKPIRYYARSSDSLVVQSDEERSRELNKQLCLEKLVREIKNSCWFPKETDEATLQKWKVVKTKAKVGRLKEKKQNSDKKKLRNKSGFIF</sequence>
<dbReference type="GO" id="GO:0005762">
    <property type="term" value="C:mitochondrial large ribosomal subunit"/>
    <property type="evidence" value="ECO:0007669"/>
    <property type="project" value="EnsemblFungi"/>
</dbReference>
<dbReference type="PANTHER" id="PTHR11075:SF54">
    <property type="entry name" value="LARGE RIBOSOMAL SUBUNIT PROTEIN ML62"/>
    <property type="match status" value="1"/>
</dbReference>
<dbReference type="InterPro" id="IPR052104">
    <property type="entry name" value="Mito_Release_Factor_mL62"/>
</dbReference>
<dbReference type="Pfam" id="PF00472">
    <property type="entry name" value="RF-1"/>
    <property type="match status" value="1"/>
</dbReference>
<dbReference type="AlphaFoldDB" id="G8ZUL7"/>
<dbReference type="EMBL" id="HE616746">
    <property type="protein sequence ID" value="CCE92311.1"/>
    <property type="molecule type" value="Genomic_DNA"/>
</dbReference>
<dbReference type="eggNOG" id="KOG3429">
    <property type="taxonomic scope" value="Eukaryota"/>
</dbReference>
<keyword evidence="4" id="KW-1185">Reference proteome</keyword>
<protein>
    <recommendedName>
        <fullName evidence="2">Prokaryotic-type class I peptide chain release factors domain-containing protein</fullName>
    </recommendedName>
</protein>
<dbReference type="FunCoup" id="G8ZUL7">
    <property type="interactions" value="266"/>
</dbReference>
<dbReference type="InterPro" id="IPR000352">
    <property type="entry name" value="Pep_chain_release_fac_I"/>
</dbReference>
<gene>
    <name evidence="3" type="primary">TDEL0E00680</name>
    <name evidence="3" type="ORF">TDEL_0E00680</name>
</gene>
<dbReference type="STRING" id="1076872.G8ZUL7"/>
<dbReference type="GO" id="GO:0004045">
    <property type="term" value="F:peptidyl-tRNA hydrolase activity"/>
    <property type="evidence" value="ECO:0007669"/>
    <property type="project" value="EnsemblFungi"/>
</dbReference>
<dbReference type="HOGENOM" id="CLU_089470_0_1_1"/>